<evidence type="ECO:0000313" key="1">
    <source>
        <dbReference type="EMBL" id="NQE34017.1"/>
    </source>
</evidence>
<dbReference type="EMBL" id="SRRZ01000023">
    <property type="protein sequence ID" value="NQE34017.1"/>
    <property type="molecule type" value="Genomic_DNA"/>
</dbReference>
<reference evidence="1 2" key="1">
    <citation type="journal article" date="2020" name="Sci. Rep.">
        <title>A novel cyanobacterial geosmin producer, revising GeoA distribution and dispersion patterns in Bacteria.</title>
        <authorList>
            <person name="Churro C."/>
            <person name="Semedo-Aguiar A.P."/>
            <person name="Silva A.D."/>
            <person name="Pereira-Leal J.B."/>
            <person name="Leite R.B."/>
        </authorList>
    </citation>
    <scope>NUCLEOTIDE SEQUENCE [LARGE SCALE GENOMIC DNA]</scope>
    <source>
        <strain evidence="1 2">IPMA8</strain>
    </source>
</reference>
<protein>
    <submittedName>
        <fullName evidence="1">Uncharacterized protein</fullName>
    </submittedName>
</protein>
<accession>A0ABX2CUE2</accession>
<sequence>MPTSEKIAAAIETIDHLVAWLQDTGLSASAIAQFKFNSLASMYPELKGVAETAKQLIGAASPLTEVGMTVTELAAILTDNLECKIKPDLVNKALVSLGYQERNEAKQIWILTQAGSAHGIFLLATSTTNKWSGSQIKWYRSLIPILEEYLTNTGILENGSSSDLTAIQDTEHSEISEKSLASITQNGNSPSIDYSQG</sequence>
<evidence type="ECO:0000313" key="2">
    <source>
        <dbReference type="Proteomes" id="UP000702425"/>
    </source>
</evidence>
<comment type="caution">
    <text evidence="1">The sequence shown here is derived from an EMBL/GenBank/DDBJ whole genome shotgun (WGS) entry which is preliminary data.</text>
</comment>
<proteinExistence type="predicted"/>
<dbReference type="RefSeq" id="WP_172186653.1">
    <property type="nucleotide sequence ID" value="NZ_CAWPPK010000146.1"/>
</dbReference>
<keyword evidence="2" id="KW-1185">Reference proteome</keyword>
<dbReference type="Proteomes" id="UP000702425">
    <property type="component" value="Unassembled WGS sequence"/>
</dbReference>
<name>A0ABX2CUE2_9CYAN</name>
<gene>
    <name evidence="1" type="ORF">E5S67_01740</name>
</gene>
<organism evidence="1 2">
    <name type="scientific">Microcoleus asticus IPMA8</name>
    <dbReference type="NCBI Taxonomy" id="2563858"/>
    <lineage>
        <taxon>Bacteria</taxon>
        <taxon>Bacillati</taxon>
        <taxon>Cyanobacteriota</taxon>
        <taxon>Cyanophyceae</taxon>
        <taxon>Oscillatoriophycideae</taxon>
        <taxon>Oscillatoriales</taxon>
        <taxon>Microcoleaceae</taxon>
        <taxon>Microcoleus</taxon>
        <taxon>Microcoleus asticus</taxon>
    </lineage>
</organism>